<sequence length="82" mass="9486">MSDTIPFHINVDLHEKVKAEASRQNVSVDRLIINAVELYLETEKERVWRVGFEAMGRDPDTNNVDYLLSAGREVVFHDIRSE</sequence>
<accession>A0A402D339</accession>
<dbReference type="AlphaFoldDB" id="A0A402D339"/>
<protein>
    <submittedName>
        <fullName evidence="1">Uncharacterized protein</fullName>
    </submittedName>
</protein>
<dbReference type="InterPro" id="IPR010985">
    <property type="entry name" value="Ribbon_hlx_hlx"/>
</dbReference>
<evidence type="ECO:0000313" key="1">
    <source>
        <dbReference type="EMBL" id="BDI28346.1"/>
    </source>
</evidence>
<dbReference type="KEGG" id="ccot:CCAX7_003970"/>
<dbReference type="SUPFAM" id="SSF47598">
    <property type="entry name" value="Ribbon-helix-helix"/>
    <property type="match status" value="1"/>
</dbReference>
<dbReference type="Proteomes" id="UP000287394">
    <property type="component" value="Chromosome"/>
</dbReference>
<dbReference type="EMBL" id="AP025739">
    <property type="protein sequence ID" value="BDI28346.1"/>
    <property type="molecule type" value="Genomic_DNA"/>
</dbReference>
<keyword evidence="2" id="KW-1185">Reference proteome</keyword>
<proteinExistence type="predicted"/>
<gene>
    <name evidence="1" type="ORF">CCAX7_003970</name>
</gene>
<reference evidence="1 2" key="1">
    <citation type="journal article" date="2019" name="Int. J. Syst. Evol. Microbiol.">
        <title>Capsulimonas corticalis gen. nov., sp. nov., an aerobic capsulated bacterium, of a novel bacterial order, Capsulimonadales ord. nov., of the class Armatimonadia of the phylum Armatimonadetes.</title>
        <authorList>
            <person name="Li J."/>
            <person name="Kudo C."/>
            <person name="Tonouchi A."/>
        </authorList>
    </citation>
    <scope>NUCLEOTIDE SEQUENCE [LARGE SCALE GENOMIC DNA]</scope>
    <source>
        <strain evidence="1 2">AX-7</strain>
    </source>
</reference>
<dbReference type="RefSeq" id="WP_119323905.1">
    <property type="nucleotide sequence ID" value="NZ_AP025739.1"/>
</dbReference>
<dbReference type="GO" id="GO:0006355">
    <property type="term" value="P:regulation of DNA-templated transcription"/>
    <property type="evidence" value="ECO:0007669"/>
    <property type="project" value="InterPro"/>
</dbReference>
<organism evidence="1 2">
    <name type="scientific">Capsulimonas corticalis</name>
    <dbReference type="NCBI Taxonomy" id="2219043"/>
    <lineage>
        <taxon>Bacteria</taxon>
        <taxon>Bacillati</taxon>
        <taxon>Armatimonadota</taxon>
        <taxon>Armatimonadia</taxon>
        <taxon>Capsulimonadales</taxon>
        <taxon>Capsulimonadaceae</taxon>
        <taxon>Capsulimonas</taxon>
    </lineage>
</organism>
<name>A0A402D339_9BACT</name>
<evidence type="ECO:0000313" key="2">
    <source>
        <dbReference type="Proteomes" id="UP000287394"/>
    </source>
</evidence>